<dbReference type="InterPro" id="IPR027417">
    <property type="entry name" value="P-loop_NTPase"/>
</dbReference>
<dbReference type="PROSITE" id="PS50893">
    <property type="entry name" value="ABC_TRANSPORTER_2"/>
    <property type="match status" value="1"/>
</dbReference>
<dbReference type="EMBL" id="NGKB01000005">
    <property type="protein sequence ID" value="RSU15420.1"/>
    <property type="molecule type" value="Genomic_DNA"/>
</dbReference>
<dbReference type="AlphaFoldDB" id="A0A430B4Y8"/>
<keyword evidence="8" id="KW-1185">Reference proteome</keyword>
<evidence type="ECO:0000256" key="3">
    <source>
        <dbReference type="ARBA" id="ARBA00022741"/>
    </source>
</evidence>
<proteinExistence type="inferred from homology"/>
<evidence type="ECO:0000256" key="1">
    <source>
        <dbReference type="ARBA" id="ARBA00005417"/>
    </source>
</evidence>
<comment type="caution">
    <text evidence="7">The sequence shown here is derived from an EMBL/GenBank/DDBJ whole genome shotgun (WGS) entry which is preliminary data.</text>
</comment>
<gene>
    <name evidence="7" type="ORF">CBF28_06750</name>
    <name evidence="6" type="ORF">P7H70_08875</name>
</gene>
<protein>
    <submittedName>
        <fullName evidence="6 7">ABC transporter</fullName>
    </submittedName>
</protein>
<dbReference type="InterPro" id="IPR003593">
    <property type="entry name" value="AAA+_ATPase"/>
</dbReference>
<dbReference type="GO" id="GO:0016887">
    <property type="term" value="F:ATP hydrolysis activity"/>
    <property type="evidence" value="ECO:0007669"/>
    <property type="project" value="InterPro"/>
</dbReference>
<dbReference type="InterPro" id="IPR003439">
    <property type="entry name" value="ABC_transporter-like_ATP-bd"/>
</dbReference>
<dbReference type="InterPro" id="IPR017871">
    <property type="entry name" value="ABC_transporter-like_CS"/>
</dbReference>
<keyword evidence="4 6" id="KW-0067">ATP-binding</keyword>
<sequence>MAILKARKLDYFYQDGDKLRYILKNTNVDFDTGTFYTIVGQSGSGKTTLLSLLGGLDTPKKGSIYYNNKNISQIGFENYRRNDISIIFQHYNLIPYLTGVENVLVPMSITDNELPEDYTKVAYNLLDYIGIGKDKASRVVNRLSGGEQQRVAIARALATNVDIILADEPTGNLDEEMEQEIVEIFKLLAHEHNKCVIVVTHSQEIAQQSDKAFLLKKGVLKEYE</sequence>
<dbReference type="Proteomes" id="UP000288028">
    <property type="component" value="Unassembled WGS sequence"/>
</dbReference>
<dbReference type="GeneID" id="95580750"/>
<dbReference type="EMBL" id="JARQBZ010000015">
    <property type="protein sequence ID" value="MDT2834171.1"/>
    <property type="molecule type" value="Genomic_DNA"/>
</dbReference>
<evidence type="ECO:0000256" key="2">
    <source>
        <dbReference type="ARBA" id="ARBA00022448"/>
    </source>
</evidence>
<dbReference type="Pfam" id="PF00005">
    <property type="entry name" value="ABC_tran"/>
    <property type="match status" value="1"/>
</dbReference>
<dbReference type="SMART" id="SM00382">
    <property type="entry name" value="AAA"/>
    <property type="match status" value="1"/>
</dbReference>
<reference evidence="6" key="2">
    <citation type="submission" date="2023-03" db="EMBL/GenBank/DDBJ databases">
        <authorList>
            <person name="Shen W."/>
            <person name="Cai J."/>
        </authorList>
    </citation>
    <scope>NUCLEOTIDE SEQUENCE</scope>
    <source>
        <strain evidence="6">P96-3</strain>
    </source>
</reference>
<evidence type="ECO:0000313" key="6">
    <source>
        <dbReference type="EMBL" id="MDT2834171.1"/>
    </source>
</evidence>
<accession>A0A430B4Y8</accession>
<keyword evidence="2" id="KW-0813">Transport</keyword>
<dbReference type="SUPFAM" id="SSF52540">
    <property type="entry name" value="P-loop containing nucleoside triphosphate hydrolases"/>
    <property type="match status" value="1"/>
</dbReference>
<evidence type="ECO:0000259" key="5">
    <source>
        <dbReference type="PROSITE" id="PS50893"/>
    </source>
</evidence>
<reference evidence="7 8" key="1">
    <citation type="submission" date="2017-05" db="EMBL/GenBank/DDBJ databases">
        <title>Vagococcus spp. assemblies.</title>
        <authorList>
            <person name="Gulvik C.A."/>
        </authorList>
    </citation>
    <scope>NUCLEOTIDE SEQUENCE [LARGE SCALE GENOMIC DNA]</scope>
    <source>
        <strain evidence="7 8">SS1714</strain>
    </source>
</reference>
<dbReference type="PROSITE" id="PS00211">
    <property type="entry name" value="ABC_TRANSPORTER_1"/>
    <property type="match status" value="1"/>
</dbReference>
<dbReference type="Proteomes" id="UP001268577">
    <property type="component" value="Unassembled WGS sequence"/>
</dbReference>
<name>A0A430B4Y8_9ENTE</name>
<dbReference type="RefSeq" id="WP_126793278.1">
    <property type="nucleotide sequence ID" value="NZ_CP060720.1"/>
</dbReference>
<dbReference type="PANTHER" id="PTHR42798">
    <property type="entry name" value="LIPOPROTEIN-RELEASING SYSTEM ATP-BINDING PROTEIN LOLD"/>
    <property type="match status" value="1"/>
</dbReference>
<evidence type="ECO:0000313" key="7">
    <source>
        <dbReference type="EMBL" id="RSU15420.1"/>
    </source>
</evidence>
<evidence type="ECO:0000313" key="8">
    <source>
        <dbReference type="Proteomes" id="UP000288028"/>
    </source>
</evidence>
<dbReference type="CDD" id="cd03255">
    <property type="entry name" value="ABC_MJ0796_LolCDE_FtsE"/>
    <property type="match status" value="1"/>
</dbReference>
<dbReference type="OrthoDB" id="9791546at2"/>
<dbReference type="GO" id="GO:0005524">
    <property type="term" value="F:ATP binding"/>
    <property type="evidence" value="ECO:0007669"/>
    <property type="project" value="UniProtKB-KW"/>
</dbReference>
<dbReference type="InterPro" id="IPR017911">
    <property type="entry name" value="MacB-like_ATP-bd"/>
</dbReference>
<keyword evidence="3" id="KW-0547">Nucleotide-binding</keyword>
<comment type="similarity">
    <text evidence="1">Belongs to the ABC transporter superfamily.</text>
</comment>
<dbReference type="PANTHER" id="PTHR42798:SF6">
    <property type="entry name" value="CELL DIVISION ATP-BINDING PROTEIN FTSE"/>
    <property type="match status" value="1"/>
</dbReference>
<organism evidence="7 8">
    <name type="scientific">Vagococcus carniphilus</name>
    <dbReference type="NCBI Taxonomy" id="218144"/>
    <lineage>
        <taxon>Bacteria</taxon>
        <taxon>Bacillati</taxon>
        <taxon>Bacillota</taxon>
        <taxon>Bacilli</taxon>
        <taxon>Lactobacillales</taxon>
        <taxon>Enterococcaceae</taxon>
        <taxon>Vagococcus</taxon>
    </lineage>
</organism>
<evidence type="ECO:0000256" key="4">
    <source>
        <dbReference type="ARBA" id="ARBA00022840"/>
    </source>
</evidence>
<feature type="domain" description="ABC transporter" evidence="5">
    <location>
        <begin position="6"/>
        <end position="224"/>
    </location>
</feature>
<dbReference type="Gene3D" id="3.40.50.300">
    <property type="entry name" value="P-loop containing nucleotide triphosphate hydrolases"/>
    <property type="match status" value="1"/>
</dbReference>